<dbReference type="SUPFAM" id="SSF53800">
    <property type="entry name" value="Chelatase"/>
    <property type="match status" value="1"/>
</dbReference>
<proteinExistence type="predicted"/>
<sequence>MNKKAILVVSFGTSHQDTRERTIDEIEKSMEQAFPSYNIYRAFTSKMIIQILKKRDNLFIPTVTEAMEQMYKAGIEEVIIQPTHILNGIENDCMIEEVKQYLSYFRSVKLGAPLLTETEDYEAVIKGLAAEVDRLNIENTNEDEAVVFMGHGSDHYSNTSYTALQYMLWDFDYRDIYVATVEAYPYLDTIIKHLKGKKYRKITLMPFMIVAGDHARNDMAGEEEDSWKVILEKEGYEVECLLKGLGEYSCIREQLISHAKEAVELKQSLKVKQTVE</sequence>
<organism evidence="1 2">
    <name type="scientific">Anaerocolumna cellulosilytica</name>
    <dbReference type="NCBI Taxonomy" id="433286"/>
    <lineage>
        <taxon>Bacteria</taxon>
        <taxon>Bacillati</taxon>
        <taxon>Bacillota</taxon>
        <taxon>Clostridia</taxon>
        <taxon>Lachnospirales</taxon>
        <taxon>Lachnospiraceae</taxon>
        <taxon>Anaerocolumna</taxon>
    </lineage>
</organism>
<accession>A0A6S6QYW4</accession>
<dbReference type="CDD" id="cd03413">
    <property type="entry name" value="CbiK_C"/>
    <property type="match status" value="1"/>
</dbReference>
<dbReference type="GO" id="GO:0019251">
    <property type="term" value="P:anaerobic cobalamin biosynthetic process"/>
    <property type="evidence" value="ECO:0007669"/>
    <property type="project" value="InterPro"/>
</dbReference>
<dbReference type="GO" id="GO:0016852">
    <property type="term" value="F:sirohydrochlorin cobaltochelatase activity"/>
    <property type="evidence" value="ECO:0007669"/>
    <property type="project" value="InterPro"/>
</dbReference>
<dbReference type="Pfam" id="PF06180">
    <property type="entry name" value="CbiK"/>
    <property type="match status" value="1"/>
</dbReference>
<protein>
    <submittedName>
        <fullName evidence="1">Uncharacterized protein</fullName>
    </submittedName>
</protein>
<dbReference type="AlphaFoldDB" id="A0A6S6QYW4"/>
<evidence type="ECO:0000313" key="2">
    <source>
        <dbReference type="Proteomes" id="UP000515561"/>
    </source>
</evidence>
<dbReference type="Proteomes" id="UP000515561">
    <property type="component" value="Chromosome"/>
</dbReference>
<name>A0A6S6QYW4_9FIRM</name>
<reference evidence="1 2" key="1">
    <citation type="journal article" date="2016" name="Int. J. Syst. Evol. Microbiol.">
        <title>Descriptions of Anaerotaenia torta gen. nov., sp. nov. and Anaerocolumna cellulosilytica gen. nov., sp. nov. isolated from a methanogenic reactor of cattle waste.</title>
        <authorList>
            <person name="Uek A."/>
            <person name="Ohtaki Y."/>
            <person name="Kaku N."/>
            <person name="Ueki K."/>
        </authorList>
    </citation>
    <scope>NUCLEOTIDE SEQUENCE [LARGE SCALE GENOMIC DNA]</scope>
    <source>
        <strain evidence="1 2">SN021</strain>
    </source>
</reference>
<dbReference type="InterPro" id="IPR010388">
    <property type="entry name" value="Anaerobic_Co-chelatase"/>
</dbReference>
<dbReference type="RefSeq" id="WP_184093255.1">
    <property type="nucleotide sequence ID" value="NZ_AP023367.1"/>
</dbReference>
<evidence type="ECO:0000313" key="1">
    <source>
        <dbReference type="EMBL" id="BCJ96403.1"/>
    </source>
</evidence>
<keyword evidence="2" id="KW-1185">Reference proteome</keyword>
<dbReference type="PIRSF" id="PIRSF033579">
    <property type="entry name" value="Anaer_Co_chel"/>
    <property type="match status" value="1"/>
</dbReference>
<dbReference type="KEGG" id="acel:acsn021_39720"/>
<dbReference type="CDD" id="cd03412">
    <property type="entry name" value="CbiK_N"/>
    <property type="match status" value="1"/>
</dbReference>
<gene>
    <name evidence="1" type="ORF">acsn021_39720</name>
</gene>
<dbReference type="Gene3D" id="3.40.50.1400">
    <property type="match status" value="2"/>
</dbReference>
<dbReference type="EMBL" id="AP023367">
    <property type="protein sequence ID" value="BCJ96403.1"/>
    <property type="molecule type" value="Genomic_DNA"/>
</dbReference>